<keyword evidence="4" id="KW-1185">Reference proteome</keyword>
<feature type="region of interest" description="Disordered" evidence="1">
    <location>
        <begin position="152"/>
        <end position="177"/>
    </location>
</feature>
<reference evidence="3" key="1">
    <citation type="journal article" date="2020" name="Cell">
        <title>Large-Scale Comparative Analyses of Tick Genomes Elucidate Their Genetic Diversity and Vector Capacities.</title>
        <authorList>
            <consortium name="Tick Genome and Microbiome Consortium (TIGMIC)"/>
            <person name="Jia N."/>
            <person name="Wang J."/>
            <person name="Shi W."/>
            <person name="Du L."/>
            <person name="Sun Y."/>
            <person name="Zhan W."/>
            <person name="Jiang J.F."/>
            <person name="Wang Q."/>
            <person name="Zhang B."/>
            <person name="Ji P."/>
            <person name="Bell-Sakyi L."/>
            <person name="Cui X.M."/>
            <person name="Yuan T.T."/>
            <person name="Jiang B.G."/>
            <person name="Yang W.F."/>
            <person name="Lam T.T."/>
            <person name="Chang Q.C."/>
            <person name="Ding S.J."/>
            <person name="Wang X.J."/>
            <person name="Zhu J.G."/>
            <person name="Ruan X.D."/>
            <person name="Zhao L."/>
            <person name="Wei J.T."/>
            <person name="Ye R.Z."/>
            <person name="Que T.C."/>
            <person name="Du C.H."/>
            <person name="Zhou Y.H."/>
            <person name="Cheng J.X."/>
            <person name="Dai P.F."/>
            <person name="Guo W.B."/>
            <person name="Han X.H."/>
            <person name="Huang E.J."/>
            <person name="Li L.F."/>
            <person name="Wei W."/>
            <person name="Gao Y.C."/>
            <person name="Liu J.Z."/>
            <person name="Shao H.Z."/>
            <person name="Wang X."/>
            <person name="Wang C.C."/>
            <person name="Yang T.C."/>
            <person name="Huo Q.B."/>
            <person name="Li W."/>
            <person name="Chen H.Y."/>
            <person name="Chen S.E."/>
            <person name="Zhou L.G."/>
            <person name="Ni X.B."/>
            <person name="Tian J.H."/>
            <person name="Sheng Y."/>
            <person name="Liu T."/>
            <person name="Pan Y.S."/>
            <person name="Xia L.Y."/>
            <person name="Li J."/>
            <person name="Zhao F."/>
            <person name="Cao W.C."/>
        </authorList>
    </citation>
    <scope>NUCLEOTIDE SEQUENCE</scope>
    <source>
        <strain evidence="3">Rsan-2018</strain>
    </source>
</reference>
<dbReference type="InterPro" id="IPR036691">
    <property type="entry name" value="Endo/exonu/phosph_ase_sf"/>
</dbReference>
<reference evidence="3" key="2">
    <citation type="submission" date="2021-09" db="EMBL/GenBank/DDBJ databases">
        <authorList>
            <person name="Jia N."/>
            <person name="Wang J."/>
            <person name="Shi W."/>
            <person name="Du L."/>
            <person name="Sun Y."/>
            <person name="Zhan W."/>
            <person name="Jiang J."/>
            <person name="Wang Q."/>
            <person name="Zhang B."/>
            <person name="Ji P."/>
            <person name="Sakyi L.B."/>
            <person name="Cui X."/>
            <person name="Yuan T."/>
            <person name="Jiang B."/>
            <person name="Yang W."/>
            <person name="Lam T.T.-Y."/>
            <person name="Chang Q."/>
            <person name="Ding S."/>
            <person name="Wang X."/>
            <person name="Zhu J."/>
            <person name="Ruan X."/>
            <person name="Zhao L."/>
            <person name="Wei J."/>
            <person name="Que T."/>
            <person name="Du C."/>
            <person name="Cheng J."/>
            <person name="Dai P."/>
            <person name="Han X."/>
            <person name="Huang E."/>
            <person name="Gao Y."/>
            <person name="Liu J."/>
            <person name="Shao H."/>
            <person name="Ye R."/>
            <person name="Li L."/>
            <person name="Wei W."/>
            <person name="Wang X."/>
            <person name="Wang C."/>
            <person name="Huo Q."/>
            <person name="Li W."/>
            <person name="Guo W."/>
            <person name="Chen H."/>
            <person name="Chen S."/>
            <person name="Zhou L."/>
            <person name="Zhou L."/>
            <person name="Ni X."/>
            <person name="Tian J."/>
            <person name="Zhou Y."/>
            <person name="Sheng Y."/>
            <person name="Liu T."/>
            <person name="Pan Y."/>
            <person name="Xia L."/>
            <person name="Li J."/>
            <person name="Zhao F."/>
            <person name="Cao W."/>
        </authorList>
    </citation>
    <scope>NUCLEOTIDE SEQUENCE</scope>
    <source>
        <strain evidence="3">Rsan-2018</strain>
        <tissue evidence="3">Larvae</tissue>
    </source>
</reference>
<feature type="domain" description="Endonuclease/exonuclease/phosphatase" evidence="2">
    <location>
        <begin position="6"/>
        <end position="90"/>
    </location>
</feature>
<sequence>MAVRAPLLVVGDFNAKHADCGYAIEDAKGRKLHNLMTIEGLTLLTDADYPTRIGNSISRDTCPDHTMTLNAPHLKWLNSQEALGNDHYLIHTTITYGDTAQLFQNLEDKYINTYVSADHVPDYSGLANPEMDRDFTAAETRAAIDMMRRGTAPVTPESKDIGGPLPTRSAAQKTYSGDLAPLQNPRIMCSIPTAARFNLIH</sequence>
<dbReference type="Pfam" id="PF14529">
    <property type="entry name" value="Exo_endo_phos_2"/>
    <property type="match status" value="1"/>
</dbReference>
<organism evidence="3 4">
    <name type="scientific">Rhipicephalus sanguineus</name>
    <name type="common">Brown dog tick</name>
    <name type="synonym">Ixodes sanguineus</name>
    <dbReference type="NCBI Taxonomy" id="34632"/>
    <lineage>
        <taxon>Eukaryota</taxon>
        <taxon>Metazoa</taxon>
        <taxon>Ecdysozoa</taxon>
        <taxon>Arthropoda</taxon>
        <taxon>Chelicerata</taxon>
        <taxon>Arachnida</taxon>
        <taxon>Acari</taxon>
        <taxon>Parasitiformes</taxon>
        <taxon>Ixodida</taxon>
        <taxon>Ixodoidea</taxon>
        <taxon>Ixodidae</taxon>
        <taxon>Rhipicephalinae</taxon>
        <taxon>Rhipicephalus</taxon>
        <taxon>Rhipicephalus</taxon>
    </lineage>
</organism>
<dbReference type="EMBL" id="JABSTV010001245">
    <property type="protein sequence ID" value="KAH7982537.1"/>
    <property type="molecule type" value="Genomic_DNA"/>
</dbReference>
<dbReference type="Proteomes" id="UP000821837">
    <property type="component" value="Chromosome 1"/>
</dbReference>
<dbReference type="Gene3D" id="3.60.10.10">
    <property type="entry name" value="Endonuclease/exonuclease/phosphatase"/>
    <property type="match status" value="1"/>
</dbReference>
<protein>
    <recommendedName>
        <fullName evidence="2">Endonuclease/exonuclease/phosphatase domain-containing protein</fullName>
    </recommendedName>
</protein>
<proteinExistence type="predicted"/>
<dbReference type="GO" id="GO:0003824">
    <property type="term" value="F:catalytic activity"/>
    <property type="evidence" value="ECO:0007669"/>
    <property type="project" value="InterPro"/>
</dbReference>
<dbReference type="SUPFAM" id="SSF56219">
    <property type="entry name" value="DNase I-like"/>
    <property type="match status" value="1"/>
</dbReference>
<comment type="caution">
    <text evidence="3">The sequence shown here is derived from an EMBL/GenBank/DDBJ whole genome shotgun (WGS) entry which is preliminary data.</text>
</comment>
<dbReference type="InterPro" id="IPR005135">
    <property type="entry name" value="Endo/exonuclease/phosphatase"/>
</dbReference>
<evidence type="ECO:0000313" key="4">
    <source>
        <dbReference type="Proteomes" id="UP000821837"/>
    </source>
</evidence>
<accession>A0A9D4QHZ2</accession>
<evidence type="ECO:0000256" key="1">
    <source>
        <dbReference type="SAM" id="MobiDB-lite"/>
    </source>
</evidence>
<gene>
    <name evidence="3" type="ORF">HPB52_005496</name>
</gene>
<dbReference type="AlphaFoldDB" id="A0A9D4QHZ2"/>
<name>A0A9D4QHZ2_RHISA</name>
<evidence type="ECO:0000313" key="3">
    <source>
        <dbReference type="EMBL" id="KAH7982537.1"/>
    </source>
</evidence>
<evidence type="ECO:0000259" key="2">
    <source>
        <dbReference type="Pfam" id="PF14529"/>
    </source>
</evidence>